<dbReference type="PROSITE" id="PS51819">
    <property type="entry name" value="VOC"/>
    <property type="match status" value="1"/>
</dbReference>
<dbReference type="SUPFAM" id="SSF54593">
    <property type="entry name" value="Glyoxalase/Bleomycin resistance protein/Dihydroxybiphenyl dioxygenase"/>
    <property type="match status" value="1"/>
</dbReference>
<dbReference type="PANTHER" id="PTHR36437">
    <property type="entry name" value="GLYOXALASE/BLEOMYCIN RESISTANCE PROTEIN/DIOXYGENASE"/>
    <property type="match status" value="1"/>
</dbReference>
<comment type="caution">
    <text evidence="2">The sequence shown here is derived from an EMBL/GenBank/DDBJ whole genome shotgun (WGS) entry which is preliminary data.</text>
</comment>
<dbReference type="PANTHER" id="PTHR36437:SF2">
    <property type="entry name" value="GLYOXALASE_BLEOMYCIN RESISTANCE PROTEIN_DIOXYGENASE"/>
    <property type="match status" value="1"/>
</dbReference>
<sequence>MGIGGVGKVAIGVRDQQRALSFWVDVVGCQVAIDAPYGESGERWLEVTTPDGQTRLVLSLDPDGEHTQDAPEGLPTSEVFFYAEDLRAAYEELTARGVRFPTPPQEHPWGWWSLFEDTEGNRFALQQRG</sequence>
<dbReference type="EMBL" id="BAAAVT010000003">
    <property type="protein sequence ID" value="GAA3055390.1"/>
    <property type="molecule type" value="Genomic_DNA"/>
</dbReference>
<feature type="domain" description="VOC" evidence="1">
    <location>
        <begin position="5"/>
        <end position="128"/>
    </location>
</feature>
<gene>
    <name evidence="2" type="ORF">GCM10010529_06780</name>
</gene>
<dbReference type="InterPro" id="IPR004360">
    <property type="entry name" value="Glyas_Fos-R_dOase_dom"/>
</dbReference>
<dbReference type="RefSeq" id="WP_344684902.1">
    <property type="nucleotide sequence ID" value="NZ_BAAAVT010000003.1"/>
</dbReference>
<dbReference type="Pfam" id="PF00903">
    <property type="entry name" value="Glyoxalase"/>
    <property type="match status" value="1"/>
</dbReference>
<dbReference type="Gene3D" id="3.10.180.10">
    <property type="entry name" value="2,3-Dihydroxybiphenyl 1,2-Dioxygenase, domain 1"/>
    <property type="match status" value="1"/>
</dbReference>
<proteinExistence type="predicted"/>
<dbReference type="Proteomes" id="UP001500236">
    <property type="component" value="Unassembled WGS sequence"/>
</dbReference>
<organism evidence="2 3">
    <name type="scientific">Nesterenkonia aethiopica</name>
    <dbReference type="NCBI Taxonomy" id="269144"/>
    <lineage>
        <taxon>Bacteria</taxon>
        <taxon>Bacillati</taxon>
        <taxon>Actinomycetota</taxon>
        <taxon>Actinomycetes</taxon>
        <taxon>Micrococcales</taxon>
        <taxon>Micrococcaceae</taxon>
        <taxon>Nesterenkonia</taxon>
    </lineage>
</organism>
<reference evidence="3" key="1">
    <citation type="journal article" date="2019" name="Int. J. Syst. Evol. Microbiol.">
        <title>The Global Catalogue of Microorganisms (GCM) 10K type strain sequencing project: providing services to taxonomists for standard genome sequencing and annotation.</title>
        <authorList>
            <consortium name="The Broad Institute Genomics Platform"/>
            <consortium name="The Broad Institute Genome Sequencing Center for Infectious Disease"/>
            <person name="Wu L."/>
            <person name="Ma J."/>
        </authorList>
    </citation>
    <scope>NUCLEOTIDE SEQUENCE [LARGE SCALE GENOMIC DNA]</scope>
    <source>
        <strain evidence="3">JCM 14309</strain>
    </source>
</reference>
<dbReference type="InterPro" id="IPR037523">
    <property type="entry name" value="VOC_core"/>
</dbReference>
<evidence type="ECO:0000313" key="3">
    <source>
        <dbReference type="Proteomes" id="UP001500236"/>
    </source>
</evidence>
<accession>A0ABP6LSY5</accession>
<name>A0ABP6LSY5_9MICC</name>
<protein>
    <submittedName>
        <fullName evidence="2">Glyoxalase superfamily protein</fullName>
    </submittedName>
</protein>
<keyword evidence="3" id="KW-1185">Reference proteome</keyword>
<evidence type="ECO:0000313" key="2">
    <source>
        <dbReference type="EMBL" id="GAA3055390.1"/>
    </source>
</evidence>
<evidence type="ECO:0000259" key="1">
    <source>
        <dbReference type="PROSITE" id="PS51819"/>
    </source>
</evidence>
<dbReference type="InterPro" id="IPR029068">
    <property type="entry name" value="Glyas_Bleomycin-R_OHBP_Dase"/>
</dbReference>